<dbReference type="PROSITE" id="PS50297">
    <property type="entry name" value="ANK_REP_REGION"/>
    <property type="match status" value="2"/>
</dbReference>
<keyword evidence="2 3" id="KW-0040">ANK repeat</keyword>
<reference evidence="6" key="2">
    <citation type="submission" date="2024-04" db="EMBL/GenBank/DDBJ databases">
        <authorList>
            <person name="Chen Y."/>
            <person name="Shah S."/>
            <person name="Dougan E. K."/>
            <person name="Thang M."/>
            <person name="Chan C."/>
        </authorList>
    </citation>
    <scope>NUCLEOTIDE SEQUENCE [LARGE SCALE GENOMIC DNA]</scope>
</reference>
<keyword evidence="8" id="KW-1185">Reference proteome</keyword>
<accession>A0A9P1C9X6</accession>
<feature type="repeat" description="ANK" evidence="3">
    <location>
        <begin position="549"/>
        <end position="574"/>
    </location>
</feature>
<dbReference type="OrthoDB" id="45365at2759"/>
<dbReference type="SUPFAM" id="SSF48371">
    <property type="entry name" value="ARM repeat"/>
    <property type="match status" value="1"/>
</dbReference>
<sequence length="578" mass="62282">MIDHVEMLVEHLNNDDPKKRIKAAEAMSAYIADDAFLPEHMEVHPAQVLATLFFRSMPDRLACISASRCLGIMGHRAAPYASAALTRVLSNAGSDLRYEALVALGYLGPEAAPEAATAVAERATTDEDARLRRQALLTLTMFGPDAAQPAGAAIAKACQDEDTDVQVSAMKCMKRMGPEMDGDIAGPALKKVLASGSAEMRRFAMETIAVIGNSVASHCSKAVAHHLVMKHLWIAMGGLSDMLPFTTIDGVVAPFTGSDPTLRHLAVLALESMGPQIVYEQEAAAGKQNVLLSRAIRDPERQVGEQAFLTLRDAGCVKGMMGSMFLEERIFSPEVLAASKLATENSDSDSESSSDLGSEEDVDDFGSSVGEEEQEEESEDDQAAQDKEDEERREEERIRRMVLAQQDCANWTCPEGHQAKANAESIFCEAECDEVADVYRCCDQLCGSFACQSYLRLPNVVCPGPCEPRRDLARCCDIPVVQEEGVQLLRAAVAGEVYEVDRLVAMRANVSNTAPAGTTALHFAALHGHTEMLRRLLQGGADVNALDDHGWAPLHVAAGAGRLDAMNLLVAAGVAWLQ</sequence>
<evidence type="ECO:0000313" key="8">
    <source>
        <dbReference type="Proteomes" id="UP001152797"/>
    </source>
</evidence>
<evidence type="ECO:0000256" key="3">
    <source>
        <dbReference type="PROSITE-ProRule" id="PRU00023"/>
    </source>
</evidence>
<reference evidence="5" key="1">
    <citation type="submission" date="2022-10" db="EMBL/GenBank/DDBJ databases">
        <authorList>
            <person name="Chen Y."/>
            <person name="Dougan E. K."/>
            <person name="Chan C."/>
            <person name="Rhodes N."/>
            <person name="Thang M."/>
        </authorList>
    </citation>
    <scope>NUCLEOTIDE SEQUENCE</scope>
</reference>
<feature type="repeat" description="ANK" evidence="3">
    <location>
        <begin position="516"/>
        <end position="548"/>
    </location>
</feature>
<dbReference type="Proteomes" id="UP001152797">
    <property type="component" value="Unassembled WGS sequence"/>
</dbReference>
<evidence type="ECO:0000256" key="4">
    <source>
        <dbReference type="SAM" id="MobiDB-lite"/>
    </source>
</evidence>
<dbReference type="EMBL" id="CAMXCT030001080">
    <property type="protein sequence ID" value="CAL4773723.1"/>
    <property type="molecule type" value="Genomic_DNA"/>
</dbReference>
<gene>
    <name evidence="5" type="ORF">C1SCF055_LOCUS13767</name>
</gene>
<dbReference type="Gene3D" id="1.25.40.20">
    <property type="entry name" value="Ankyrin repeat-containing domain"/>
    <property type="match status" value="1"/>
</dbReference>
<keyword evidence="7" id="KW-0647">Proteasome</keyword>
<dbReference type="InterPro" id="IPR016024">
    <property type="entry name" value="ARM-type_fold"/>
</dbReference>
<comment type="caution">
    <text evidence="5">The sequence shown here is derived from an EMBL/GenBank/DDBJ whole genome shotgun (WGS) entry which is preliminary data.</text>
</comment>
<dbReference type="EMBL" id="CAMXCT010001080">
    <property type="protein sequence ID" value="CAI3986411.1"/>
    <property type="molecule type" value="Genomic_DNA"/>
</dbReference>
<evidence type="ECO:0000313" key="7">
    <source>
        <dbReference type="EMBL" id="CAL4773723.1"/>
    </source>
</evidence>
<dbReference type="SUPFAM" id="SSF48403">
    <property type="entry name" value="Ankyrin repeat"/>
    <property type="match status" value="1"/>
</dbReference>
<dbReference type="InterPro" id="IPR011989">
    <property type="entry name" value="ARM-like"/>
</dbReference>
<dbReference type="InterPro" id="IPR036770">
    <property type="entry name" value="Ankyrin_rpt-contain_sf"/>
</dbReference>
<dbReference type="InterPro" id="IPR002110">
    <property type="entry name" value="Ankyrin_rpt"/>
</dbReference>
<dbReference type="SMART" id="SM00248">
    <property type="entry name" value="ANK"/>
    <property type="match status" value="2"/>
</dbReference>
<dbReference type="Pfam" id="PF12796">
    <property type="entry name" value="Ank_2"/>
    <property type="match status" value="1"/>
</dbReference>
<feature type="compositionally biased region" description="Acidic residues" evidence="4">
    <location>
        <begin position="346"/>
        <end position="393"/>
    </location>
</feature>
<proteinExistence type="predicted"/>
<dbReference type="EMBL" id="CAMXCT020001080">
    <property type="protein sequence ID" value="CAL1139786.1"/>
    <property type="molecule type" value="Genomic_DNA"/>
</dbReference>
<dbReference type="PANTHER" id="PTHR24171">
    <property type="entry name" value="ANKYRIN REPEAT DOMAIN-CONTAINING PROTEIN 39-RELATED"/>
    <property type="match status" value="1"/>
</dbReference>
<evidence type="ECO:0000313" key="5">
    <source>
        <dbReference type="EMBL" id="CAI3986411.1"/>
    </source>
</evidence>
<protein>
    <submittedName>
        <fullName evidence="7">26S proteasome non-ATPase regulatory subunit 10 (26S proteasome regulatory subunit p28) (Gankyrin)</fullName>
    </submittedName>
</protein>
<evidence type="ECO:0000256" key="1">
    <source>
        <dbReference type="ARBA" id="ARBA00022737"/>
    </source>
</evidence>
<evidence type="ECO:0000256" key="2">
    <source>
        <dbReference type="ARBA" id="ARBA00023043"/>
    </source>
</evidence>
<dbReference type="GO" id="GO:0000502">
    <property type="term" value="C:proteasome complex"/>
    <property type="evidence" value="ECO:0007669"/>
    <property type="project" value="UniProtKB-KW"/>
</dbReference>
<dbReference type="Gene3D" id="1.25.10.10">
    <property type="entry name" value="Leucine-rich Repeat Variant"/>
    <property type="match status" value="1"/>
</dbReference>
<keyword evidence="1" id="KW-0677">Repeat</keyword>
<name>A0A9P1C9X6_9DINO</name>
<organism evidence="5">
    <name type="scientific">Cladocopium goreaui</name>
    <dbReference type="NCBI Taxonomy" id="2562237"/>
    <lineage>
        <taxon>Eukaryota</taxon>
        <taxon>Sar</taxon>
        <taxon>Alveolata</taxon>
        <taxon>Dinophyceae</taxon>
        <taxon>Suessiales</taxon>
        <taxon>Symbiodiniaceae</taxon>
        <taxon>Cladocopium</taxon>
    </lineage>
</organism>
<dbReference type="AlphaFoldDB" id="A0A9P1C9X6"/>
<feature type="region of interest" description="Disordered" evidence="4">
    <location>
        <begin position="342"/>
        <end position="396"/>
    </location>
</feature>
<evidence type="ECO:0000313" key="6">
    <source>
        <dbReference type="EMBL" id="CAL1139786.1"/>
    </source>
</evidence>
<dbReference type="PROSITE" id="PS50088">
    <property type="entry name" value="ANK_REPEAT"/>
    <property type="match status" value="2"/>
</dbReference>